<dbReference type="Proteomes" id="UP000001137">
    <property type="component" value="Chromosome"/>
</dbReference>
<keyword evidence="1" id="KW-0472">Membrane</keyword>
<evidence type="ECO:0000256" key="1">
    <source>
        <dbReference type="SAM" id="Phobius"/>
    </source>
</evidence>
<sequence>MNDEVKLGETTLRVYLLLIREGKAMSIREVQRALDLSSPGQAYHHLERLRELGLVTKDTDGYRAVRKNGVIEGVIIVRSIMLPRTAFYLGFSAALTVIYLISLLLGLIKLDLITMVAILALLTFSIIEFTDQWIKLRRLLKLK</sequence>
<dbReference type="eggNOG" id="arCOG05900">
    <property type="taxonomic scope" value="Archaea"/>
</dbReference>
<dbReference type="InterPro" id="IPR011991">
    <property type="entry name" value="ArsR-like_HTH"/>
</dbReference>
<dbReference type="KEGG" id="cma:Cmaq_0713"/>
<dbReference type="Gene3D" id="1.10.10.10">
    <property type="entry name" value="Winged helix-like DNA-binding domain superfamily/Winged helix DNA-binding domain"/>
    <property type="match status" value="1"/>
</dbReference>
<dbReference type="SUPFAM" id="SSF46785">
    <property type="entry name" value="Winged helix' DNA-binding domain"/>
    <property type="match status" value="1"/>
</dbReference>
<evidence type="ECO:0000313" key="3">
    <source>
        <dbReference type="Proteomes" id="UP000001137"/>
    </source>
</evidence>
<keyword evidence="1" id="KW-0812">Transmembrane</keyword>
<dbReference type="Pfam" id="PF12840">
    <property type="entry name" value="HTH_20"/>
    <property type="match status" value="1"/>
</dbReference>
<protein>
    <submittedName>
        <fullName evidence="2">Regulatory protein ArsR</fullName>
    </submittedName>
</protein>
<dbReference type="HOGENOM" id="CLU_1801596_0_0_2"/>
<feature type="transmembrane region" description="Helical" evidence="1">
    <location>
        <begin position="86"/>
        <end position="106"/>
    </location>
</feature>
<keyword evidence="3" id="KW-1185">Reference proteome</keyword>
<dbReference type="EMBL" id="CP000852">
    <property type="protein sequence ID" value="ABW01549.1"/>
    <property type="molecule type" value="Genomic_DNA"/>
</dbReference>
<dbReference type="InterPro" id="IPR036390">
    <property type="entry name" value="WH_DNA-bd_sf"/>
</dbReference>
<dbReference type="STRING" id="397948.Cmaq_0713"/>
<dbReference type="CDD" id="cd00090">
    <property type="entry name" value="HTH_ARSR"/>
    <property type="match status" value="1"/>
</dbReference>
<proteinExistence type="predicted"/>
<reference evidence="2 3" key="1">
    <citation type="submission" date="2007-10" db="EMBL/GenBank/DDBJ databases">
        <title>Complete sequence of Caldivirga maquilingensis IC-167.</title>
        <authorList>
            <consortium name="US DOE Joint Genome Institute"/>
            <person name="Copeland A."/>
            <person name="Lucas S."/>
            <person name="Lapidus A."/>
            <person name="Barry K."/>
            <person name="Glavina del Rio T."/>
            <person name="Dalin E."/>
            <person name="Tice H."/>
            <person name="Pitluck S."/>
            <person name="Saunders E."/>
            <person name="Brettin T."/>
            <person name="Bruce D."/>
            <person name="Detter J.C."/>
            <person name="Han C."/>
            <person name="Schmutz J."/>
            <person name="Larimer F."/>
            <person name="Land M."/>
            <person name="Hauser L."/>
            <person name="Kyrpides N."/>
            <person name="Ivanova N."/>
            <person name="Biddle J.F."/>
            <person name="Zhang Z."/>
            <person name="Fitz-Gibbon S.T."/>
            <person name="Lowe T.M."/>
            <person name="Saltikov C."/>
            <person name="House C.H."/>
            <person name="Richardson P."/>
        </authorList>
    </citation>
    <scope>NUCLEOTIDE SEQUENCE [LARGE SCALE GENOMIC DNA]</scope>
    <source>
        <strain evidence="3">ATCC 700844 / DSM 13496 / JCM 10307 / IC-167</strain>
    </source>
</reference>
<dbReference type="InterPro" id="IPR036388">
    <property type="entry name" value="WH-like_DNA-bd_sf"/>
</dbReference>
<keyword evidence="1" id="KW-1133">Transmembrane helix</keyword>
<dbReference type="OrthoDB" id="26944at2157"/>
<accession>A8MCP3</accession>
<feature type="transmembrane region" description="Helical" evidence="1">
    <location>
        <begin position="112"/>
        <end position="134"/>
    </location>
</feature>
<gene>
    <name evidence="2" type="ordered locus">Cmaq_0713</name>
</gene>
<dbReference type="RefSeq" id="WP_012185769.1">
    <property type="nucleotide sequence ID" value="NC_009954.1"/>
</dbReference>
<name>A8MCP3_CALMQ</name>
<organism evidence="2 3">
    <name type="scientific">Caldivirga maquilingensis (strain ATCC 700844 / DSM 13496 / JCM 10307 / IC-167)</name>
    <dbReference type="NCBI Taxonomy" id="397948"/>
    <lineage>
        <taxon>Archaea</taxon>
        <taxon>Thermoproteota</taxon>
        <taxon>Thermoprotei</taxon>
        <taxon>Thermoproteales</taxon>
        <taxon>Thermoproteaceae</taxon>
        <taxon>Caldivirga</taxon>
    </lineage>
</organism>
<dbReference type="GeneID" id="25393781"/>
<evidence type="ECO:0000313" key="2">
    <source>
        <dbReference type="EMBL" id="ABW01549.1"/>
    </source>
</evidence>
<dbReference type="AlphaFoldDB" id="A8MCP3"/>